<dbReference type="PROSITE" id="PS00202">
    <property type="entry name" value="RUBREDOXIN"/>
    <property type="match status" value="1"/>
</dbReference>
<dbReference type="GO" id="GO:0009055">
    <property type="term" value="F:electron transfer activity"/>
    <property type="evidence" value="ECO:0007669"/>
    <property type="project" value="TreeGrafter"/>
</dbReference>
<accession>K9TM91</accession>
<dbReference type="HOGENOM" id="CLU_083159_2_1_3"/>
<feature type="domain" description="Rubredoxin-like" evidence="7">
    <location>
        <begin position="55"/>
        <end position="105"/>
    </location>
</feature>
<comment type="cofactor">
    <cofactor evidence="5">
        <name>Fe(3+)</name>
        <dbReference type="ChEBI" id="CHEBI:29034"/>
    </cofactor>
</comment>
<dbReference type="InterPro" id="IPR018527">
    <property type="entry name" value="Rubredoxin_Fe_BS"/>
</dbReference>
<evidence type="ECO:0000259" key="7">
    <source>
        <dbReference type="PROSITE" id="PS50903"/>
    </source>
</evidence>
<evidence type="ECO:0000256" key="6">
    <source>
        <dbReference type="SAM" id="Phobius"/>
    </source>
</evidence>
<evidence type="ECO:0000256" key="2">
    <source>
        <dbReference type="ARBA" id="ARBA00022723"/>
    </source>
</evidence>
<dbReference type="PATRIC" id="fig|56110.3.peg.4994"/>
<dbReference type="InterPro" id="IPR024935">
    <property type="entry name" value="Rubredoxin_dom"/>
</dbReference>
<keyword evidence="6" id="KW-0472">Membrane</keyword>
<dbReference type="GO" id="GO:0043448">
    <property type="term" value="P:alkane catabolic process"/>
    <property type="evidence" value="ECO:0007669"/>
    <property type="project" value="TreeGrafter"/>
</dbReference>
<proteinExistence type="inferred from homology"/>
<name>K9TM91_9CYAN</name>
<dbReference type="STRING" id="56110.Oscil6304_4126"/>
<dbReference type="InterPro" id="IPR050526">
    <property type="entry name" value="Rubredoxin_ET"/>
</dbReference>
<keyword evidence="4 5" id="KW-0408">Iron</keyword>
<dbReference type="Pfam" id="PF00301">
    <property type="entry name" value="Rubredoxin"/>
    <property type="match status" value="1"/>
</dbReference>
<dbReference type="Gene3D" id="2.20.28.10">
    <property type="match status" value="1"/>
</dbReference>
<dbReference type="PROSITE" id="PS50903">
    <property type="entry name" value="RUBREDOXIN_LIKE"/>
    <property type="match status" value="1"/>
</dbReference>
<dbReference type="InParanoid" id="K9TM91"/>
<dbReference type="GO" id="GO:0005506">
    <property type="term" value="F:iron ion binding"/>
    <property type="evidence" value="ECO:0007669"/>
    <property type="project" value="UniProtKB-UniRule"/>
</dbReference>
<feature type="transmembrane region" description="Helical" evidence="6">
    <location>
        <begin position="134"/>
        <end position="153"/>
    </location>
</feature>
<dbReference type="Proteomes" id="UP000010367">
    <property type="component" value="Chromosome"/>
</dbReference>
<keyword evidence="1" id="KW-0813">Transport</keyword>
<dbReference type="PANTHER" id="PTHR47627">
    <property type="entry name" value="RUBREDOXIN"/>
    <property type="match status" value="1"/>
</dbReference>
<evidence type="ECO:0000256" key="3">
    <source>
        <dbReference type="ARBA" id="ARBA00022982"/>
    </source>
</evidence>
<sequence length="154" mass="17084">MWSLGGGDREDSTCNRYEWKAVHYYVIIFNIVLMFGPSHPLSSMNTEEAVQPEELDQYECRSCGYVYEPEKGDGRKIAPETAFTEVPLTWRCPVCGAKPTQFSNIGPKGTASGFKENYGFGLGANTLTGAQKNVLIFSALALGFIFFLSLYGLR</sequence>
<evidence type="ECO:0000256" key="5">
    <source>
        <dbReference type="RuleBase" id="RU003820"/>
    </source>
</evidence>
<dbReference type="EMBL" id="CP003607">
    <property type="protein sequence ID" value="AFY83655.1"/>
    <property type="molecule type" value="Genomic_DNA"/>
</dbReference>
<dbReference type="InterPro" id="IPR024934">
    <property type="entry name" value="Rubredoxin-like_dom"/>
</dbReference>
<dbReference type="KEGG" id="oac:Oscil6304_4126"/>
<dbReference type="SUPFAM" id="SSF57802">
    <property type="entry name" value="Rubredoxin-like"/>
    <property type="match status" value="1"/>
</dbReference>
<gene>
    <name evidence="8" type="ORF">Oscil6304_4126</name>
</gene>
<keyword evidence="3 5" id="KW-0249">Electron transport</keyword>
<keyword evidence="9" id="KW-1185">Reference proteome</keyword>
<dbReference type="RefSeq" id="WP_015150279.1">
    <property type="nucleotide sequence ID" value="NC_019693.1"/>
</dbReference>
<dbReference type="CDD" id="cd00730">
    <property type="entry name" value="rubredoxin"/>
    <property type="match status" value="1"/>
</dbReference>
<evidence type="ECO:0000313" key="9">
    <source>
        <dbReference type="Proteomes" id="UP000010367"/>
    </source>
</evidence>
<evidence type="ECO:0000256" key="4">
    <source>
        <dbReference type="ARBA" id="ARBA00023004"/>
    </source>
</evidence>
<dbReference type="AlphaFoldDB" id="K9TM91"/>
<evidence type="ECO:0000256" key="1">
    <source>
        <dbReference type="ARBA" id="ARBA00022448"/>
    </source>
</evidence>
<reference evidence="8 9" key="1">
    <citation type="submission" date="2012-06" db="EMBL/GenBank/DDBJ databases">
        <title>Finished chromosome of genome of Oscillatoria acuminata PCC 6304.</title>
        <authorList>
            <consortium name="US DOE Joint Genome Institute"/>
            <person name="Gugger M."/>
            <person name="Coursin T."/>
            <person name="Rippka R."/>
            <person name="Tandeau De Marsac N."/>
            <person name="Huntemann M."/>
            <person name="Wei C.-L."/>
            <person name="Han J."/>
            <person name="Detter J.C."/>
            <person name="Han C."/>
            <person name="Tapia R."/>
            <person name="Davenport K."/>
            <person name="Daligault H."/>
            <person name="Erkkila T."/>
            <person name="Gu W."/>
            <person name="Munk A.C.C."/>
            <person name="Teshima H."/>
            <person name="Xu Y."/>
            <person name="Chain P."/>
            <person name="Chen A."/>
            <person name="Krypides N."/>
            <person name="Mavromatis K."/>
            <person name="Markowitz V."/>
            <person name="Szeto E."/>
            <person name="Ivanova N."/>
            <person name="Mikhailova N."/>
            <person name="Ovchinnikova G."/>
            <person name="Pagani I."/>
            <person name="Pati A."/>
            <person name="Goodwin L."/>
            <person name="Peters L."/>
            <person name="Pitluck S."/>
            <person name="Woyke T."/>
            <person name="Kerfeld C."/>
        </authorList>
    </citation>
    <scope>NUCLEOTIDE SEQUENCE [LARGE SCALE GENOMIC DNA]</scope>
    <source>
        <strain evidence="8 9">PCC 6304</strain>
    </source>
</reference>
<dbReference type="eggNOG" id="COG1773">
    <property type="taxonomic scope" value="Bacteria"/>
</dbReference>
<evidence type="ECO:0000313" key="8">
    <source>
        <dbReference type="EMBL" id="AFY83655.1"/>
    </source>
</evidence>
<keyword evidence="6" id="KW-0812">Transmembrane</keyword>
<organism evidence="8 9">
    <name type="scientific">Oscillatoria acuminata PCC 6304</name>
    <dbReference type="NCBI Taxonomy" id="56110"/>
    <lineage>
        <taxon>Bacteria</taxon>
        <taxon>Bacillati</taxon>
        <taxon>Cyanobacteriota</taxon>
        <taxon>Cyanophyceae</taxon>
        <taxon>Oscillatoriophycideae</taxon>
        <taxon>Oscillatoriales</taxon>
        <taxon>Oscillatoriaceae</taxon>
        <taxon>Oscillatoria</taxon>
    </lineage>
</organism>
<feature type="transmembrane region" description="Helical" evidence="6">
    <location>
        <begin position="21"/>
        <end position="38"/>
    </location>
</feature>
<comment type="similarity">
    <text evidence="5">Belongs to the rubredoxin family.</text>
</comment>
<keyword evidence="6" id="KW-1133">Transmembrane helix</keyword>
<dbReference type="PANTHER" id="PTHR47627:SF1">
    <property type="entry name" value="RUBREDOXIN-1-RELATED"/>
    <property type="match status" value="1"/>
</dbReference>
<keyword evidence="2 5" id="KW-0479">Metal-binding</keyword>
<dbReference type="PRINTS" id="PR00163">
    <property type="entry name" value="RUBREDOXIN"/>
</dbReference>
<protein>
    <recommendedName>
        <fullName evidence="5">Rubredoxin</fullName>
    </recommendedName>
</protein>